<gene>
    <name evidence="2" type="ORF">DAMO_2732</name>
</gene>
<accession>D5MKW5</accession>
<dbReference type="Proteomes" id="UP000006898">
    <property type="component" value="Chromosome"/>
</dbReference>
<protein>
    <submittedName>
        <fullName evidence="2">Uncharacterized protein</fullName>
    </submittedName>
</protein>
<evidence type="ECO:0000256" key="1">
    <source>
        <dbReference type="SAM" id="MobiDB-lite"/>
    </source>
</evidence>
<feature type="region of interest" description="Disordered" evidence="1">
    <location>
        <begin position="42"/>
        <end position="62"/>
    </location>
</feature>
<dbReference type="KEGG" id="mox:DAMO_2732"/>
<sequence>MYTRISTFNGATALRPWKPVELIEDTPARFFLQWGHGSEAVETPAQQHANRRINAPSMGPRL</sequence>
<proteinExistence type="predicted"/>
<dbReference type="AlphaFoldDB" id="D5MKW5"/>
<name>D5MKW5_METO1</name>
<evidence type="ECO:0000313" key="2">
    <source>
        <dbReference type="EMBL" id="CBE69805.1"/>
    </source>
</evidence>
<dbReference type="EMBL" id="FP565575">
    <property type="protein sequence ID" value="CBE69805.1"/>
    <property type="molecule type" value="Genomic_DNA"/>
</dbReference>
<organism evidence="2 3">
    <name type="scientific">Methylomirabilis oxygeniifera</name>
    <dbReference type="NCBI Taxonomy" id="671143"/>
    <lineage>
        <taxon>Bacteria</taxon>
        <taxon>Candidatus Methylomirabilota</taxon>
        <taxon>Candidatus Methylomirabilia</taxon>
        <taxon>Candidatus Methylomirabilales</taxon>
        <taxon>Candidatus Methylomirabilaceae</taxon>
        <taxon>Candidatus Methylomirabilis</taxon>
    </lineage>
</organism>
<evidence type="ECO:0000313" key="3">
    <source>
        <dbReference type="Proteomes" id="UP000006898"/>
    </source>
</evidence>
<dbReference type="HOGENOM" id="CLU_2895635_0_0_0"/>
<reference evidence="2 3" key="1">
    <citation type="journal article" date="2010" name="Nature">
        <title>Nitrite-driven anaerobic methane oxidation by oxygenic bacteria.</title>
        <authorList>
            <person name="Ettwig K.F."/>
            <person name="Butler M.K."/>
            <person name="Le Paslier D."/>
            <person name="Pelletier E."/>
            <person name="Mangenot S."/>
            <person name="Kuypers M.M.M."/>
            <person name="Schreiber F."/>
            <person name="Dutilh B.E."/>
            <person name="Zedelius J."/>
            <person name="de Beer D."/>
            <person name="Gloerich J."/>
            <person name="Wessels H.J.C.T."/>
            <person name="van Allen T."/>
            <person name="Luesken F."/>
            <person name="Wu M."/>
            <person name="van de Pas-Schoonen K.T."/>
            <person name="Op den Camp H.J.M."/>
            <person name="Janssen-Megens E.M."/>
            <person name="Francoijs K-J."/>
            <person name="Stunnenberg H."/>
            <person name="Weissenbach J."/>
            <person name="Jetten M.S.M."/>
            <person name="Strous M."/>
        </authorList>
    </citation>
    <scope>NUCLEOTIDE SEQUENCE [LARGE SCALE GENOMIC DNA]</scope>
</reference>